<organism evidence="7 8">
    <name type="scientific">Actinocrispum wychmicini</name>
    <dbReference type="NCBI Taxonomy" id="1213861"/>
    <lineage>
        <taxon>Bacteria</taxon>
        <taxon>Bacillati</taxon>
        <taxon>Actinomycetota</taxon>
        <taxon>Actinomycetes</taxon>
        <taxon>Pseudonocardiales</taxon>
        <taxon>Pseudonocardiaceae</taxon>
        <taxon>Actinocrispum</taxon>
    </lineage>
</organism>
<dbReference type="GO" id="GO:0022857">
    <property type="term" value="F:transmembrane transporter activity"/>
    <property type="evidence" value="ECO:0007669"/>
    <property type="project" value="InterPro"/>
</dbReference>
<evidence type="ECO:0000256" key="6">
    <source>
        <dbReference type="SAM" id="Phobius"/>
    </source>
</evidence>
<keyword evidence="3 6" id="KW-0812">Transmembrane</keyword>
<evidence type="ECO:0000256" key="2">
    <source>
        <dbReference type="ARBA" id="ARBA00022475"/>
    </source>
</evidence>
<feature type="transmembrane region" description="Helical" evidence="6">
    <location>
        <begin position="170"/>
        <end position="189"/>
    </location>
</feature>
<dbReference type="Proteomes" id="UP000295680">
    <property type="component" value="Unassembled WGS sequence"/>
</dbReference>
<dbReference type="PANTHER" id="PTHR23513">
    <property type="entry name" value="INTEGRAL MEMBRANE EFFLUX PROTEIN-RELATED"/>
    <property type="match status" value="1"/>
</dbReference>
<comment type="subcellular location">
    <subcellularLocation>
        <location evidence="1">Cell membrane</location>
        <topology evidence="1">Multi-pass membrane protein</topology>
    </subcellularLocation>
</comment>
<gene>
    <name evidence="7" type="ORF">EV192_108232</name>
</gene>
<dbReference type="Pfam" id="PF07690">
    <property type="entry name" value="MFS_1"/>
    <property type="match status" value="1"/>
</dbReference>
<evidence type="ECO:0000256" key="3">
    <source>
        <dbReference type="ARBA" id="ARBA00022692"/>
    </source>
</evidence>
<protein>
    <submittedName>
        <fullName evidence="7">Putative MFS family arabinose efflux permease</fullName>
    </submittedName>
</protein>
<evidence type="ECO:0000313" key="7">
    <source>
        <dbReference type="EMBL" id="TCO54944.1"/>
    </source>
</evidence>
<feature type="transmembrane region" description="Helical" evidence="6">
    <location>
        <begin position="243"/>
        <end position="268"/>
    </location>
</feature>
<dbReference type="EMBL" id="SLWS01000008">
    <property type="protein sequence ID" value="TCO54944.1"/>
    <property type="molecule type" value="Genomic_DNA"/>
</dbReference>
<dbReference type="RefSeq" id="WP_132122726.1">
    <property type="nucleotide sequence ID" value="NZ_SLWS01000008.1"/>
</dbReference>
<feature type="transmembrane region" description="Helical" evidence="6">
    <location>
        <begin position="365"/>
        <end position="384"/>
    </location>
</feature>
<evidence type="ECO:0000256" key="5">
    <source>
        <dbReference type="ARBA" id="ARBA00023136"/>
    </source>
</evidence>
<keyword evidence="2" id="KW-1003">Cell membrane</keyword>
<dbReference type="AlphaFoldDB" id="A0A4R2J8J0"/>
<dbReference type="CDD" id="cd06173">
    <property type="entry name" value="MFS_MefA_like"/>
    <property type="match status" value="1"/>
</dbReference>
<dbReference type="SUPFAM" id="SSF103473">
    <property type="entry name" value="MFS general substrate transporter"/>
    <property type="match status" value="1"/>
</dbReference>
<dbReference type="InterPro" id="IPR011701">
    <property type="entry name" value="MFS"/>
</dbReference>
<name>A0A4R2J8J0_9PSEU</name>
<comment type="caution">
    <text evidence="7">The sequence shown here is derived from an EMBL/GenBank/DDBJ whole genome shotgun (WGS) entry which is preliminary data.</text>
</comment>
<dbReference type="PANTHER" id="PTHR23513:SF11">
    <property type="entry name" value="STAPHYLOFERRIN A TRANSPORTER"/>
    <property type="match status" value="1"/>
</dbReference>
<keyword evidence="8" id="KW-1185">Reference proteome</keyword>
<dbReference type="InterPro" id="IPR036259">
    <property type="entry name" value="MFS_trans_sf"/>
</dbReference>
<evidence type="ECO:0000256" key="4">
    <source>
        <dbReference type="ARBA" id="ARBA00022989"/>
    </source>
</evidence>
<feature type="transmembrane region" description="Helical" evidence="6">
    <location>
        <begin position="280"/>
        <end position="298"/>
    </location>
</feature>
<feature type="transmembrane region" description="Helical" evidence="6">
    <location>
        <begin position="138"/>
        <end position="164"/>
    </location>
</feature>
<feature type="transmembrane region" description="Helical" evidence="6">
    <location>
        <begin position="48"/>
        <end position="68"/>
    </location>
</feature>
<evidence type="ECO:0000313" key="8">
    <source>
        <dbReference type="Proteomes" id="UP000295680"/>
    </source>
</evidence>
<evidence type="ECO:0000256" key="1">
    <source>
        <dbReference type="ARBA" id="ARBA00004651"/>
    </source>
</evidence>
<dbReference type="GO" id="GO:0005886">
    <property type="term" value="C:plasma membrane"/>
    <property type="evidence" value="ECO:0007669"/>
    <property type="project" value="UniProtKB-SubCell"/>
</dbReference>
<feature type="transmembrane region" description="Helical" evidence="6">
    <location>
        <begin position="337"/>
        <end position="359"/>
    </location>
</feature>
<sequence>MTRATFKDVFAVSEFRALFAAQLVSVAGDQLARVAVSLLVYARTRSPAWTAVTYALTFLPDIVSGPLLSGAADRFSRRSVMVVADVTRVVLVAGMAWPGMPLPGVAVLLVAVQMMNAPWTAARAALLPQVLPGNRFVVGMAVFTVTTQTAQVLGFALGGLVVAAVSPNGALWVDAGTFACSALLVWHGVRDRSLPGQESRVTGWFGLALVLADVRLKALVALGCVSGFYIAGEAVVAPYAAGIGGGAVAVGLLLAAYSVGNVVGVAVVARLVPERRRSSLVPLAILSCAPLTVCLAHPGLAVTMLLFACSGAAGAYNLTASTLFVQSVPDAQRGRTFGIAVTALRVSQGIGVVGAGIAAEYVAPHIVVAFAGLLGMGFAARAGWSWRRAGQDQPA</sequence>
<feature type="transmembrane region" description="Helical" evidence="6">
    <location>
        <begin position="201"/>
        <end position="231"/>
    </location>
</feature>
<keyword evidence="5 6" id="KW-0472">Membrane</keyword>
<dbReference type="Gene3D" id="1.20.1250.20">
    <property type="entry name" value="MFS general substrate transporter like domains"/>
    <property type="match status" value="1"/>
</dbReference>
<feature type="transmembrane region" description="Helical" evidence="6">
    <location>
        <begin position="304"/>
        <end position="325"/>
    </location>
</feature>
<keyword evidence="4 6" id="KW-1133">Transmembrane helix</keyword>
<reference evidence="7 8" key="1">
    <citation type="submission" date="2019-03" db="EMBL/GenBank/DDBJ databases">
        <title>Genomic Encyclopedia of Type Strains, Phase IV (KMG-IV): sequencing the most valuable type-strain genomes for metagenomic binning, comparative biology and taxonomic classification.</title>
        <authorList>
            <person name="Goeker M."/>
        </authorList>
    </citation>
    <scope>NUCLEOTIDE SEQUENCE [LARGE SCALE GENOMIC DNA]</scope>
    <source>
        <strain evidence="7 8">DSM 45934</strain>
    </source>
</reference>
<proteinExistence type="predicted"/>
<accession>A0A4R2J8J0</accession>
<dbReference type="OrthoDB" id="3227279at2"/>